<dbReference type="SUPFAM" id="SSF53041">
    <property type="entry name" value="Resolvase-like"/>
    <property type="match status" value="1"/>
</dbReference>
<dbReference type="GO" id="GO:0003677">
    <property type="term" value="F:DNA binding"/>
    <property type="evidence" value="ECO:0007669"/>
    <property type="project" value="InterPro"/>
</dbReference>
<dbReference type="PANTHER" id="PTHR30461">
    <property type="entry name" value="DNA-INVERTASE FROM LAMBDOID PROPHAGE"/>
    <property type="match status" value="1"/>
</dbReference>
<protein>
    <submittedName>
        <fullName evidence="2">Recombinase family protein</fullName>
    </submittedName>
</protein>
<reference evidence="3" key="1">
    <citation type="submission" date="2018-12" db="EMBL/GenBank/DDBJ databases">
        <title>Dusodibacter welbiota gen. nov., sp. nov., isolated from human faeces and emended description of the Oscillibacter genus.</title>
        <authorList>
            <person name="Le Roy T."/>
            <person name="Van der Smissen P."/>
            <person name="Delzenne N."/>
            <person name="Muccioli G."/>
            <person name="Collet J.F."/>
            <person name="Cani P.D."/>
        </authorList>
    </citation>
    <scope>NUCLEOTIDE SEQUENCE [LARGE SCALE GENOMIC DNA]</scope>
    <source>
        <strain evidence="3">J115</strain>
    </source>
</reference>
<dbReference type="RefSeq" id="WP_158629670.1">
    <property type="nucleotide sequence ID" value="NZ_JAWQDG010000007.1"/>
</dbReference>
<evidence type="ECO:0000313" key="3">
    <source>
        <dbReference type="Proteomes" id="UP000298642"/>
    </source>
</evidence>
<dbReference type="InterPro" id="IPR006119">
    <property type="entry name" value="Resolv_N"/>
</dbReference>
<organism evidence="2 3">
    <name type="scientific">Dysosmobacter welbionis</name>
    <dbReference type="NCBI Taxonomy" id="2093857"/>
    <lineage>
        <taxon>Bacteria</taxon>
        <taxon>Bacillati</taxon>
        <taxon>Bacillota</taxon>
        <taxon>Clostridia</taxon>
        <taxon>Eubacteriales</taxon>
        <taxon>Oscillospiraceae</taxon>
        <taxon>Dysosmobacter</taxon>
    </lineage>
</organism>
<dbReference type="GO" id="GO:0000150">
    <property type="term" value="F:DNA strand exchange activity"/>
    <property type="evidence" value="ECO:0007669"/>
    <property type="project" value="InterPro"/>
</dbReference>
<dbReference type="KEGG" id="obj:EIO64_01485"/>
<feature type="domain" description="Resolvase/invertase-type recombinase catalytic" evidence="1">
    <location>
        <begin position="23"/>
        <end position="117"/>
    </location>
</feature>
<proteinExistence type="predicted"/>
<dbReference type="Gene3D" id="3.40.50.1390">
    <property type="entry name" value="Resolvase, N-terminal catalytic domain"/>
    <property type="match status" value="1"/>
</dbReference>
<gene>
    <name evidence="2" type="ORF">EIO64_01485</name>
</gene>
<dbReference type="CDD" id="cd00338">
    <property type="entry name" value="Ser_Recombinase"/>
    <property type="match status" value="1"/>
</dbReference>
<dbReference type="SMART" id="SM00857">
    <property type="entry name" value="Resolvase"/>
    <property type="match status" value="1"/>
</dbReference>
<keyword evidence="3" id="KW-1185">Reference proteome</keyword>
<dbReference type="InterPro" id="IPR036162">
    <property type="entry name" value="Resolvase-like_N_sf"/>
</dbReference>
<dbReference type="InterPro" id="IPR050639">
    <property type="entry name" value="SSR_resolvase"/>
</dbReference>
<dbReference type="PANTHER" id="PTHR30461:SF23">
    <property type="entry name" value="DNA RECOMBINASE-RELATED"/>
    <property type="match status" value="1"/>
</dbReference>
<dbReference type="GeneID" id="98003712"/>
<accession>A0A856HW87</accession>
<evidence type="ECO:0000313" key="2">
    <source>
        <dbReference type="EMBL" id="QCI58059.2"/>
    </source>
</evidence>
<dbReference type="EMBL" id="CP034413">
    <property type="protein sequence ID" value="QCI58059.2"/>
    <property type="molecule type" value="Genomic_DNA"/>
</dbReference>
<dbReference type="Pfam" id="PF00239">
    <property type="entry name" value="Resolvase"/>
    <property type="match status" value="1"/>
</dbReference>
<evidence type="ECO:0000259" key="1">
    <source>
        <dbReference type="PROSITE" id="PS51736"/>
    </source>
</evidence>
<dbReference type="Proteomes" id="UP000298642">
    <property type="component" value="Chromosome"/>
</dbReference>
<sequence length="117" mass="13690">MFQHVIEIPQTQEDHPIWNQQLRGATYCRTSTNQEEQNSSLENQIAYYTAFIQSNPLWRFVAVCADQASRLHTKNRSGYRKILRGCRRGKIHLILVKSLSRFGRDAREAISTIRKLK</sequence>
<dbReference type="AlphaFoldDB" id="A0A856HW87"/>
<name>A0A856HW87_9FIRM</name>
<dbReference type="PROSITE" id="PS51736">
    <property type="entry name" value="RECOMBINASES_3"/>
    <property type="match status" value="1"/>
</dbReference>